<reference evidence="1 2" key="1">
    <citation type="submission" date="2019-04" db="EMBL/GenBank/DDBJ databases">
        <title>Sphingomonas psychrotolerans sp. nov., isolated from soil in the Tianshan Mountains, Xinjiang, China.</title>
        <authorList>
            <person name="Luo Y."/>
            <person name="Sheng H."/>
        </authorList>
    </citation>
    <scope>NUCLEOTIDE SEQUENCE [LARGE SCALE GENOMIC DNA]</scope>
    <source>
        <strain evidence="1 2">ZFGT-11</strain>
    </source>
</reference>
<organism evidence="1 2">
    <name type="scientific">Sphingomonas gei</name>
    <dbReference type="NCBI Taxonomy" id="1395960"/>
    <lineage>
        <taxon>Bacteria</taxon>
        <taxon>Pseudomonadati</taxon>
        <taxon>Pseudomonadota</taxon>
        <taxon>Alphaproteobacteria</taxon>
        <taxon>Sphingomonadales</taxon>
        <taxon>Sphingomonadaceae</taxon>
        <taxon>Sphingomonas</taxon>
    </lineage>
</organism>
<dbReference type="RefSeq" id="WP_135964200.1">
    <property type="nucleotide sequence ID" value="NZ_SRXT01000004.1"/>
</dbReference>
<sequence length="287" mass="30389">MSTLLATDPLAAPLRPERVNYATGVLLQAEDFQDEQTYHRGRLAMALRHIAGFGTIAGLRVRAPAAGNNDLELRIEPGVALDRYGRLIELGEPYCIRLANWFAAQETGKLRTAVHRAPNVGFPVAVVADIFLSAKDCARGMTPSVASGPFDALDALVPARLAEEPQLQLVLRAEADPIPSPANHWPDAAASHDDRLSAVLGSWDTGLSGAGDEELDPLAEQVAGTDLSAVLLARVAIPVQLAADAPSSVRPALDAARPSVDNRVRPFIFLPGKWSGRAPAAGALVEP</sequence>
<dbReference type="OrthoDB" id="147470at2"/>
<dbReference type="Proteomes" id="UP000306147">
    <property type="component" value="Unassembled WGS sequence"/>
</dbReference>
<protein>
    <submittedName>
        <fullName evidence="1">Uncharacterized protein</fullName>
    </submittedName>
</protein>
<proteinExistence type="predicted"/>
<keyword evidence="2" id="KW-1185">Reference proteome</keyword>
<accession>A0A4S1XDD5</accession>
<evidence type="ECO:0000313" key="2">
    <source>
        <dbReference type="Proteomes" id="UP000306147"/>
    </source>
</evidence>
<comment type="caution">
    <text evidence="1">The sequence shown here is derived from an EMBL/GenBank/DDBJ whole genome shotgun (WGS) entry which is preliminary data.</text>
</comment>
<gene>
    <name evidence="1" type="ORF">E5A73_12840</name>
</gene>
<name>A0A4S1XDD5_9SPHN</name>
<dbReference type="EMBL" id="SRXT01000004">
    <property type="protein sequence ID" value="TGX53697.1"/>
    <property type="molecule type" value="Genomic_DNA"/>
</dbReference>
<dbReference type="AlphaFoldDB" id="A0A4S1XDD5"/>
<evidence type="ECO:0000313" key="1">
    <source>
        <dbReference type="EMBL" id="TGX53697.1"/>
    </source>
</evidence>